<name>A0A5S9QH25_9GAMM</name>
<organism evidence="8 9">
    <name type="scientific">BD1-7 clade bacterium</name>
    <dbReference type="NCBI Taxonomy" id="2029982"/>
    <lineage>
        <taxon>Bacteria</taxon>
        <taxon>Pseudomonadati</taxon>
        <taxon>Pseudomonadota</taxon>
        <taxon>Gammaproteobacteria</taxon>
        <taxon>Cellvibrionales</taxon>
        <taxon>Spongiibacteraceae</taxon>
        <taxon>BD1-7 clade</taxon>
    </lineage>
</organism>
<feature type="domain" description="Endoribonuclease YicC-like C-terminal" evidence="7">
    <location>
        <begin position="172"/>
        <end position="288"/>
    </location>
</feature>
<proteinExistence type="inferred from homology"/>
<dbReference type="AlphaFoldDB" id="A0A5S9QH25"/>
<keyword evidence="2" id="KW-0540">Nuclease</keyword>
<evidence type="ECO:0000256" key="3">
    <source>
        <dbReference type="ARBA" id="ARBA00022759"/>
    </source>
</evidence>
<evidence type="ECO:0000313" key="9">
    <source>
        <dbReference type="Proteomes" id="UP000441399"/>
    </source>
</evidence>
<dbReference type="PANTHER" id="PTHR30636:SF3">
    <property type="entry name" value="UPF0701 PROTEIN YICC"/>
    <property type="match status" value="1"/>
</dbReference>
<accession>A0A5S9QH25</accession>
<dbReference type="EMBL" id="CACSIO010000023">
    <property type="protein sequence ID" value="CAA0116885.1"/>
    <property type="molecule type" value="Genomic_DNA"/>
</dbReference>
<evidence type="ECO:0000256" key="5">
    <source>
        <dbReference type="ARBA" id="ARBA00035648"/>
    </source>
</evidence>
<comment type="cofactor">
    <cofactor evidence="1">
        <name>a divalent metal cation</name>
        <dbReference type="ChEBI" id="CHEBI:60240"/>
    </cofactor>
</comment>
<reference evidence="8 9" key="1">
    <citation type="submission" date="2019-11" db="EMBL/GenBank/DDBJ databases">
        <authorList>
            <person name="Holert J."/>
        </authorList>
    </citation>
    <scope>NUCLEOTIDE SEQUENCE [LARGE SCALE GENOMIC DNA]</scope>
    <source>
        <strain evidence="8">SB11_3</strain>
    </source>
</reference>
<dbReference type="InterPro" id="IPR013527">
    <property type="entry name" value="YicC-like_N"/>
</dbReference>
<dbReference type="OrthoDB" id="9771229at2"/>
<evidence type="ECO:0000313" key="8">
    <source>
        <dbReference type="EMBL" id="CAA0116885.1"/>
    </source>
</evidence>
<evidence type="ECO:0000256" key="2">
    <source>
        <dbReference type="ARBA" id="ARBA00022722"/>
    </source>
</evidence>
<keyword evidence="9" id="KW-1185">Reference proteome</keyword>
<dbReference type="InterPro" id="IPR005229">
    <property type="entry name" value="YicC/YloC-like"/>
</dbReference>
<protein>
    <recommendedName>
        <fullName evidence="10">YicC family protein</fullName>
    </recommendedName>
</protein>
<evidence type="ECO:0000256" key="1">
    <source>
        <dbReference type="ARBA" id="ARBA00001968"/>
    </source>
</evidence>
<dbReference type="Pfam" id="PF08340">
    <property type="entry name" value="YicC-like_C"/>
    <property type="match status" value="1"/>
</dbReference>
<gene>
    <name evidence="8" type="ORF">OPDIPICF_01968</name>
</gene>
<dbReference type="PANTHER" id="PTHR30636">
    <property type="entry name" value="UPF0701 PROTEIN YICC"/>
    <property type="match status" value="1"/>
</dbReference>
<dbReference type="GO" id="GO:0004521">
    <property type="term" value="F:RNA endonuclease activity"/>
    <property type="evidence" value="ECO:0007669"/>
    <property type="project" value="InterPro"/>
</dbReference>
<sequence length="288" mass="33046">MTLSMTAFARVEHQAPWGTLTWELRSVNHRYLEPTFKMPDFARSHEHLLREKLRKTLVRGKVECGLRFEKNTAEAQSISINNELLEALLNANQQVADKLPASAPEAASTFLQWPGIITTAGIDAEELQKAILESFEAALLQLVEYRTREGAELKSIIEQRLTRIQEINQSVKSWLPEIIQNQRQKLLNRFADMQLDIDNDRVEQELVIMAQKIDVDEELDRLQTHLKEVQKTLNKGSPCGRRLDFLMQELNREANTLGSKSISAEQSQASVDLKVCIEQMREQIQNIE</sequence>
<evidence type="ECO:0008006" key="10">
    <source>
        <dbReference type="Google" id="ProtNLM"/>
    </source>
</evidence>
<dbReference type="GO" id="GO:0016787">
    <property type="term" value="F:hydrolase activity"/>
    <property type="evidence" value="ECO:0007669"/>
    <property type="project" value="UniProtKB-KW"/>
</dbReference>
<comment type="similarity">
    <text evidence="5">Belongs to the YicC/YloC family.</text>
</comment>
<evidence type="ECO:0000256" key="4">
    <source>
        <dbReference type="ARBA" id="ARBA00022801"/>
    </source>
</evidence>
<evidence type="ECO:0000259" key="7">
    <source>
        <dbReference type="Pfam" id="PF08340"/>
    </source>
</evidence>
<dbReference type="NCBIfam" id="TIGR00255">
    <property type="entry name" value="YicC/YloC family endoribonuclease"/>
    <property type="match status" value="1"/>
</dbReference>
<evidence type="ECO:0000259" key="6">
    <source>
        <dbReference type="Pfam" id="PF03755"/>
    </source>
</evidence>
<keyword evidence="4" id="KW-0378">Hydrolase</keyword>
<keyword evidence="3" id="KW-0255">Endonuclease</keyword>
<feature type="domain" description="Endoribonuclease YicC-like N-terminal" evidence="6">
    <location>
        <begin position="4"/>
        <end position="154"/>
    </location>
</feature>
<dbReference type="Pfam" id="PF03755">
    <property type="entry name" value="YicC-like_N"/>
    <property type="match status" value="1"/>
</dbReference>
<dbReference type="InterPro" id="IPR013551">
    <property type="entry name" value="YicC-like_C"/>
</dbReference>
<dbReference type="Proteomes" id="UP000441399">
    <property type="component" value="Unassembled WGS sequence"/>
</dbReference>